<evidence type="ECO:0000313" key="1">
    <source>
        <dbReference type="EMBL" id="PZQ93481.1"/>
    </source>
</evidence>
<dbReference type="EMBL" id="QFQJ01000003">
    <property type="protein sequence ID" value="PZQ93481.1"/>
    <property type="molecule type" value="Genomic_DNA"/>
</dbReference>
<proteinExistence type="predicted"/>
<accession>A0A2W5RST8</accession>
<protein>
    <submittedName>
        <fullName evidence="1">Uncharacterized protein</fullName>
    </submittedName>
</protein>
<reference evidence="1 2" key="1">
    <citation type="submission" date="2017-11" db="EMBL/GenBank/DDBJ databases">
        <title>Infants hospitalized years apart are colonized by the same room-sourced microbial strains.</title>
        <authorList>
            <person name="Brooks B."/>
            <person name="Olm M.R."/>
            <person name="Firek B.A."/>
            <person name="Baker R."/>
            <person name="Thomas B.C."/>
            <person name="Morowitz M.J."/>
            <person name="Banfield J.F."/>
        </authorList>
    </citation>
    <scope>NUCLEOTIDE SEQUENCE [LARGE SCALE GENOMIC DNA]</scope>
    <source>
        <strain evidence="1">S2_003_000_R3_20</strain>
    </source>
</reference>
<name>A0A2W5RST8_ACIJO</name>
<gene>
    <name evidence="1" type="ORF">DI542_01180</name>
</gene>
<evidence type="ECO:0000313" key="2">
    <source>
        <dbReference type="Proteomes" id="UP000249282"/>
    </source>
</evidence>
<dbReference type="Proteomes" id="UP000249282">
    <property type="component" value="Unassembled WGS sequence"/>
</dbReference>
<sequence length="73" mass="8247">MSKLIKKTSEVALHEIQNAVAELRNCHEEIRKGLTAQTYVDIANKKLSNAIKHMLEAESWVDAIKDSQEPTND</sequence>
<comment type="caution">
    <text evidence="1">The sequence shown here is derived from an EMBL/GenBank/DDBJ whole genome shotgun (WGS) entry which is preliminary data.</text>
</comment>
<organism evidence="1 2">
    <name type="scientific">Acinetobacter johnsonii</name>
    <dbReference type="NCBI Taxonomy" id="40214"/>
    <lineage>
        <taxon>Bacteria</taxon>
        <taxon>Pseudomonadati</taxon>
        <taxon>Pseudomonadota</taxon>
        <taxon>Gammaproteobacteria</taxon>
        <taxon>Moraxellales</taxon>
        <taxon>Moraxellaceae</taxon>
        <taxon>Acinetobacter</taxon>
    </lineage>
</organism>
<dbReference type="AlphaFoldDB" id="A0A2W5RST8"/>